<organism evidence="2 3">
    <name type="scientific">Humicola insolens</name>
    <name type="common">Soft-rot fungus</name>
    <dbReference type="NCBI Taxonomy" id="85995"/>
    <lineage>
        <taxon>Eukaryota</taxon>
        <taxon>Fungi</taxon>
        <taxon>Dikarya</taxon>
        <taxon>Ascomycota</taxon>
        <taxon>Pezizomycotina</taxon>
        <taxon>Sordariomycetes</taxon>
        <taxon>Sordariomycetidae</taxon>
        <taxon>Sordariales</taxon>
        <taxon>Chaetomiaceae</taxon>
        <taxon>Mycothermus</taxon>
    </lineage>
</organism>
<comment type="caution">
    <text evidence="2">The sequence shown here is derived from an EMBL/GenBank/DDBJ whole genome shotgun (WGS) entry which is preliminary data.</text>
</comment>
<sequence length="148" mass="15609">MLRQLSLFTLAAASAAAEPALPKLTYLFSVNLTFAELISIGEVPYGTRDLLTISGGTFSGPKLKGKIGTGLDWGLTSRQGVFSPDAVYTLHTDDGATILAFEKGHAPHVHVLFETGSEEYAWLNSAVAYATGGPNEVGVGLDVWQLGP</sequence>
<dbReference type="InterPro" id="IPR020915">
    <property type="entry name" value="UPF0311"/>
</dbReference>
<dbReference type="PANTHER" id="PTHR37315:SF1">
    <property type="entry name" value="UPF0311 PROTEIN BLR7842"/>
    <property type="match status" value="1"/>
</dbReference>
<gene>
    <name evidence="2" type="ORF">VTJ49DRAFT_1438</name>
</gene>
<feature type="signal peptide" evidence="1">
    <location>
        <begin position="1"/>
        <end position="17"/>
    </location>
</feature>
<dbReference type="Pfam" id="PF11578">
    <property type="entry name" value="DUF3237"/>
    <property type="match status" value="1"/>
</dbReference>
<evidence type="ECO:0000313" key="3">
    <source>
        <dbReference type="Proteomes" id="UP001583172"/>
    </source>
</evidence>
<keyword evidence="3" id="KW-1185">Reference proteome</keyword>
<accession>A0ABR3VCZ4</accession>
<dbReference type="EMBL" id="JAZGSY010000153">
    <property type="protein sequence ID" value="KAL1839500.1"/>
    <property type="molecule type" value="Genomic_DNA"/>
</dbReference>
<dbReference type="PANTHER" id="PTHR37315">
    <property type="entry name" value="UPF0311 PROTEIN BLR7842"/>
    <property type="match status" value="1"/>
</dbReference>
<keyword evidence="1" id="KW-0732">Signal</keyword>
<proteinExistence type="predicted"/>
<name>A0ABR3VCZ4_HUMIN</name>
<feature type="chain" id="PRO_5047443830" evidence="1">
    <location>
        <begin position="18"/>
        <end position="148"/>
    </location>
</feature>
<dbReference type="Proteomes" id="UP001583172">
    <property type="component" value="Unassembled WGS sequence"/>
</dbReference>
<reference evidence="2 3" key="1">
    <citation type="journal article" date="2024" name="Commun. Biol.">
        <title>Comparative genomic analysis of thermophilic fungi reveals convergent evolutionary adaptations and gene losses.</title>
        <authorList>
            <person name="Steindorff A.S."/>
            <person name="Aguilar-Pontes M.V."/>
            <person name="Robinson A.J."/>
            <person name="Andreopoulos B."/>
            <person name="LaButti K."/>
            <person name="Kuo A."/>
            <person name="Mondo S."/>
            <person name="Riley R."/>
            <person name="Otillar R."/>
            <person name="Haridas S."/>
            <person name="Lipzen A."/>
            <person name="Grimwood J."/>
            <person name="Schmutz J."/>
            <person name="Clum A."/>
            <person name="Reid I.D."/>
            <person name="Moisan M.C."/>
            <person name="Butler G."/>
            <person name="Nguyen T.T.M."/>
            <person name="Dewar K."/>
            <person name="Conant G."/>
            <person name="Drula E."/>
            <person name="Henrissat B."/>
            <person name="Hansel C."/>
            <person name="Singer S."/>
            <person name="Hutchinson M.I."/>
            <person name="de Vries R.P."/>
            <person name="Natvig D.O."/>
            <person name="Powell A.J."/>
            <person name="Tsang A."/>
            <person name="Grigoriev I.V."/>
        </authorList>
    </citation>
    <scope>NUCLEOTIDE SEQUENCE [LARGE SCALE GENOMIC DNA]</scope>
    <source>
        <strain evidence="2 3">CBS 620.91</strain>
    </source>
</reference>
<evidence type="ECO:0000313" key="2">
    <source>
        <dbReference type="EMBL" id="KAL1839500.1"/>
    </source>
</evidence>
<dbReference type="Gene3D" id="2.40.160.20">
    <property type="match status" value="1"/>
</dbReference>
<protein>
    <submittedName>
        <fullName evidence="2">Uncharacterized protein</fullName>
    </submittedName>
</protein>
<evidence type="ECO:0000256" key="1">
    <source>
        <dbReference type="SAM" id="SignalP"/>
    </source>
</evidence>